<organism evidence="8 9">
    <name type="scientific">Chryseobacterium aquaeductus</name>
    <dbReference type="NCBI Taxonomy" id="2675056"/>
    <lineage>
        <taxon>Bacteria</taxon>
        <taxon>Pseudomonadati</taxon>
        <taxon>Bacteroidota</taxon>
        <taxon>Flavobacteriia</taxon>
        <taxon>Flavobacteriales</taxon>
        <taxon>Weeksellaceae</taxon>
        <taxon>Chryseobacterium group</taxon>
        <taxon>Chryseobacterium</taxon>
    </lineage>
</organism>
<feature type="transmembrane region" description="Helical" evidence="6">
    <location>
        <begin position="21"/>
        <end position="44"/>
    </location>
</feature>
<sequence>MKKYLKIIQDNKASKGIRFANFIIDRIVVYVLFFLFGSFSYLIYELLNIEFFINVTNQLAQMNRFQDIIITLSVYLIYMFSIEYFTKGRSVGKYITGTKVIGTDGENPSFQEYLIRTVSRIVPFDGLSFFGFDGWHDAWSDTRVINIKNYNAATEVKSEIDMIGSKEIA</sequence>
<dbReference type="GO" id="GO:0005886">
    <property type="term" value="C:plasma membrane"/>
    <property type="evidence" value="ECO:0007669"/>
    <property type="project" value="UniProtKB-SubCell"/>
</dbReference>
<keyword evidence="2" id="KW-1003">Cell membrane</keyword>
<protein>
    <recommendedName>
        <fullName evidence="7">RDD domain-containing protein</fullName>
    </recommendedName>
</protein>
<evidence type="ECO:0000313" key="9">
    <source>
        <dbReference type="Proteomes" id="UP000662618"/>
    </source>
</evidence>
<evidence type="ECO:0000256" key="4">
    <source>
        <dbReference type="ARBA" id="ARBA00022989"/>
    </source>
</evidence>
<reference evidence="8" key="1">
    <citation type="submission" date="2020-12" db="EMBL/GenBank/DDBJ databases">
        <authorList>
            <person name="Rodrigo-Torres L."/>
            <person name="Arahal R. D."/>
            <person name="Lucena T."/>
        </authorList>
    </citation>
    <scope>NUCLEOTIDE SEQUENCE</scope>
    <source>
        <strain evidence="8">CECT 9390</strain>
    </source>
</reference>
<dbReference type="AlphaFoldDB" id="A0A9N8QQX6"/>
<evidence type="ECO:0000256" key="5">
    <source>
        <dbReference type="ARBA" id="ARBA00023136"/>
    </source>
</evidence>
<dbReference type="EMBL" id="CAJIMS010000001">
    <property type="protein sequence ID" value="CAD7810193.1"/>
    <property type="molecule type" value="Genomic_DNA"/>
</dbReference>
<evidence type="ECO:0000256" key="3">
    <source>
        <dbReference type="ARBA" id="ARBA00022692"/>
    </source>
</evidence>
<dbReference type="PANTHER" id="PTHR36115">
    <property type="entry name" value="PROLINE-RICH ANTIGEN HOMOLOG-RELATED"/>
    <property type="match status" value="1"/>
</dbReference>
<keyword evidence="3 6" id="KW-0812">Transmembrane</keyword>
<dbReference type="Proteomes" id="UP000662618">
    <property type="component" value="Unassembled WGS sequence"/>
</dbReference>
<keyword evidence="5 6" id="KW-0472">Membrane</keyword>
<name>A0A9N8QQX6_9FLAO</name>
<accession>A0A9N8QQX6</accession>
<evidence type="ECO:0000256" key="6">
    <source>
        <dbReference type="SAM" id="Phobius"/>
    </source>
</evidence>
<comment type="caution">
    <text evidence="8">The sequence shown here is derived from an EMBL/GenBank/DDBJ whole genome shotgun (WGS) entry which is preliminary data.</text>
</comment>
<feature type="transmembrane region" description="Helical" evidence="6">
    <location>
        <begin position="64"/>
        <end position="85"/>
    </location>
</feature>
<proteinExistence type="predicted"/>
<keyword evidence="9" id="KW-1185">Reference proteome</keyword>
<comment type="subcellular location">
    <subcellularLocation>
        <location evidence="1">Cell membrane</location>
        <topology evidence="1">Multi-pass membrane protein</topology>
    </subcellularLocation>
</comment>
<feature type="domain" description="RDD" evidence="7">
    <location>
        <begin position="16"/>
        <end position="130"/>
    </location>
</feature>
<evidence type="ECO:0000259" key="7">
    <source>
        <dbReference type="Pfam" id="PF06271"/>
    </source>
</evidence>
<dbReference type="InterPro" id="IPR051791">
    <property type="entry name" value="Pra-immunoreactive"/>
</dbReference>
<dbReference type="PANTHER" id="PTHR36115:SF4">
    <property type="entry name" value="MEMBRANE PROTEIN"/>
    <property type="match status" value="1"/>
</dbReference>
<evidence type="ECO:0000313" key="8">
    <source>
        <dbReference type="EMBL" id="CAD7810193.1"/>
    </source>
</evidence>
<gene>
    <name evidence="8" type="ORF">CHRY9390_02138</name>
</gene>
<dbReference type="Pfam" id="PF06271">
    <property type="entry name" value="RDD"/>
    <property type="match status" value="1"/>
</dbReference>
<evidence type="ECO:0000256" key="1">
    <source>
        <dbReference type="ARBA" id="ARBA00004651"/>
    </source>
</evidence>
<dbReference type="RefSeq" id="WP_162088448.1">
    <property type="nucleotide sequence ID" value="NZ_CAJIMS010000001.1"/>
</dbReference>
<dbReference type="InterPro" id="IPR010432">
    <property type="entry name" value="RDD"/>
</dbReference>
<keyword evidence="4 6" id="KW-1133">Transmembrane helix</keyword>
<evidence type="ECO:0000256" key="2">
    <source>
        <dbReference type="ARBA" id="ARBA00022475"/>
    </source>
</evidence>